<name>A0A0B7BWI7_9EUPU</name>
<feature type="non-terminal residue" evidence="1">
    <location>
        <position position="71"/>
    </location>
</feature>
<sequence>AAMNLHRLNASISQSSETIEDKYLHTHIQLEPVYEGHTFPIMVIISSNGAPNNIKHYVFKQVYNSNDIKIL</sequence>
<gene>
    <name evidence="1" type="primary">ORF215342</name>
</gene>
<protein>
    <submittedName>
        <fullName evidence="1">Uncharacterized protein</fullName>
    </submittedName>
</protein>
<feature type="non-terminal residue" evidence="1">
    <location>
        <position position="1"/>
    </location>
</feature>
<accession>A0A0B7BWI7</accession>
<evidence type="ECO:0000313" key="1">
    <source>
        <dbReference type="EMBL" id="CEK97292.1"/>
    </source>
</evidence>
<organism evidence="1">
    <name type="scientific">Arion vulgaris</name>
    <dbReference type="NCBI Taxonomy" id="1028688"/>
    <lineage>
        <taxon>Eukaryota</taxon>
        <taxon>Metazoa</taxon>
        <taxon>Spiralia</taxon>
        <taxon>Lophotrochozoa</taxon>
        <taxon>Mollusca</taxon>
        <taxon>Gastropoda</taxon>
        <taxon>Heterobranchia</taxon>
        <taxon>Euthyneura</taxon>
        <taxon>Panpulmonata</taxon>
        <taxon>Eupulmonata</taxon>
        <taxon>Stylommatophora</taxon>
        <taxon>Helicina</taxon>
        <taxon>Arionoidea</taxon>
        <taxon>Arionidae</taxon>
        <taxon>Arion</taxon>
    </lineage>
</organism>
<dbReference type="EMBL" id="HACG01050427">
    <property type="protein sequence ID" value="CEK97292.1"/>
    <property type="molecule type" value="Transcribed_RNA"/>
</dbReference>
<proteinExistence type="predicted"/>
<reference evidence="1" key="1">
    <citation type="submission" date="2014-12" db="EMBL/GenBank/DDBJ databases">
        <title>Insight into the proteome of Arion vulgaris.</title>
        <authorList>
            <person name="Aradska J."/>
            <person name="Bulat T."/>
            <person name="Smidak R."/>
            <person name="Sarate P."/>
            <person name="Gangsoo J."/>
            <person name="Sialana F."/>
            <person name="Bilban M."/>
            <person name="Lubec G."/>
        </authorList>
    </citation>
    <scope>NUCLEOTIDE SEQUENCE</scope>
    <source>
        <tissue evidence="1">Skin</tissue>
    </source>
</reference>
<dbReference type="AlphaFoldDB" id="A0A0B7BWI7"/>